<name>A0ABV5AJX4_9BACL</name>
<protein>
    <submittedName>
        <fullName evidence="1">Uncharacterized protein</fullName>
    </submittedName>
</protein>
<reference evidence="1 2" key="1">
    <citation type="journal article" date="2024" name="Int. J. Mol. Sci.">
        <title>Exploration of Alicyclobacillus spp. Genome in Search of Antibiotic Resistance.</title>
        <authorList>
            <person name="Bucka-Kolendo J."/>
            <person name="Kiousi D.E."/>
            <person name="Dekowska A."/>
            <person name="Mikolajczuk-Szczyrba A."/>
            <person name="Karadedos D.M."/>
            <person name="Michael P."/>
            <person name="Galanis A."/>
            <person name="Sokolowska B."/>
        </authorList>
    </citation>
    <scope>NUCLEOTIDE SEQUENCE [LARGE SCALE GENOMIC DNA]</scope>
    <source>
        <strain evidence="1 2">KKP 3000</strain>
    </source>
</reference>
<keyword evidence="2" id="KW-1185">Reference proteome</keyword>
<accession>A0ABV5AJX4</accession>
<gene>
    <name evidence="1" type="ORF">KKP3000_001784</name>
</gene>
<dbReference type="RefSeq" id="WP_275474046.1">
    <property type="nucleotide sequence ID" value="NZ_CP162940.1"/>
</dbReference>
<dbReference type="Proteomes" id="UP001579974">
    <property type="component" value="Unassembled WGS sequence"/>
</dbReference>
<evidence type="ECO:0000313" key="1">
    <source>
        <dbReference type="EMBL" id="MFB5192578.1"/>
    </source>
</evidence>
<sequence>MEIEWINEQYKESNRIFDSKWEVEEWVNSLYSDFSGCLRTNVGYATPDENVFLRLSEELPRWAEYTHAQVEIHTDTQIVDGKPLYKIWVTA</sequence>
<evidence type="ECO:0000313" key="2">
    <source>
        <dbReference type="Proteomes" id="UP001579974"/>
    </source>
</evidence>
<dbReference type="EMBL" id="JBDXSU010000024">
    <property type="protein sequence ID" value="MFB5192578.1"/>
    <property type="molecule type" value="Genomic_DNA"/>
</dbReference>
<comment type="caution">
    <text evidence="1">The sequence shown here is derived from an EMBL/GenBank/DDBJ whole genome shotgun (WGS) entry which is preliminary data.</text>
</comment>
<proteinExistence type="predicted"/>
<organism evidence="1 2">
    <name type="scientific">Alicyclobacillus fastidiosus</name>
    <dbReference type="NCBI Taxonomy" id="392011"/>
    <lineage>
        <taxon>Bacteria</taxon>
        <taxon>Bacillati</taxon>
        <taxon>Bacillota</taxon>
        <taxon>Bacilli</taxon>
        <taxon>Bacillales</taxon>
        <taxon>Alicyclobacillaceae</taxon>
        <taxon>Alicyclobacillus</taxon>
    </lineage>
</organism>